<dbReference type="EC" id="6.1.1.7" evidence="2"/>
<dbReference type="PRINTS" id="PR00980">
    <property type="entry name" value="TRNASYNTHALA"/>
</dbReference>
<dbReference type="InterPro" id="IPR002318">
    <property type="entry name" value="Ala-tRNA-lgiase_IIc"/>
</dbReference>
<keyword evidence="4" id="KW-0436">Ligase</keyword>
<protein>
    <recommendedName>
        <fullName evidence="2">alanine--tRNA ligase</fullName>
        <ecNumber evidence="2">6.1.1.7</ecNumber>
    </recommendedName>
</protein>
<dbReference type="SUPFAM" id="SSF55681">
    <property type="entry name" value="Class II aaRS and biotin synthetases"/>
    <property type="match status" value="1"/>
</dbReference>
<dbReference type="Gene3D" id="3.30.54.20">
    <property type="match status" value="1"/>
</dbReference>
<dbReference type="FunFam" id="3.30.980.10:FF:000004">
    <property type="entry name" value="Alanine--tRNA ligase, cytoplasmic"/>
    <property type="match status" value="1"/>
</dbReference>
<dbReference type="GO" id="GO:0005737">
    <property type="term" value="C:cytoplasm"/>
    <property type="evidence" value="ECO:0007669"/>
    <property type="project" value="InterPro"/>
</dbReference>
<dbReference type="SUPFAM" id="SSF55186">
    <property type="entry name" value="ThrRS/AlaRS common domain"/>
    <property type="match status" value="1"/>
</dbReference>
<evidence type="ECO:0000256" key="5">
    <source>
        <dbReference type="ARBA" id="ARBA00022741"/>
    </source>
</evidence>
<dbReference type="InterPro" id="IPR012947">
    <property type="entry name" value="tRNA_SAD"/>
</dbReference>
<reference evidence="11 12" key="1">
    <citation type="journal article" date="2016" name="Nat. Commun.">
        <title>Thousands of microbial genomes shed light on interconnected biogeochemical processes in an aquifer system.</title>
        <authorList>
            <person name="Anantharaman K."/>
            <person name="Brown C.T."/>
            <person name="Hug L.A."/>
            <person name="Sharon I."/>
            <person name="Castelle C.J."/>
            <person name="Probst A.J."/>
            <person name="Thomas B.C."/>
            <person name="Singh A."/>
            <person name="Wilkins M.J."/>
            <person name="Karaoz U."/>
            <person name="Brodie E.L."/>
            <person name="Williams K.H."/>
            <person name="Hubbard S.S."/>
            <person name="Banfield J.F."/>
        </authorList>
    </citation>
    <scope>NUCLEOTIDE SEQUENCE [LARGE SCALE GENOMIC DNA]</scope>
</reference>
<dbReference type="InterPro" id="IPR018163">
    <property type="entry name" value="Thr/Ala-tRNA-synth_IIc_edit"/>
</dbReference>
<evidence type="ECO:0000256" key="9">
    <source>
        <dbReference type="ARBA" id="ARBA00023146"/>
    </source>
</evidence>
<dbReference type="InterPro" id="IPR018164">
    <property type="entry name" value="Ala-tRNA-synth_IIc_N"/>
</dbReference>
<evidence type="ECO:0000256" key="2">
    <source>
        <dbReference type="ARBA" id="ARBA00013168"/>
    </source>
</evidence>
<dbReference type="SMART" id="SM00863">
    <property type="entry name" value="tRNA_SAD"/>
    <property type="match status" value="1"/>
</dbReference>
<dbReference type="GO" id="GO:0006419">
    <property type="term" value="P:alanyl-tRNA aminoacylation"/>
    <property type="evidence" value="ECO:0007669"/>
    <property type="project" value="InterPro"/>
</dbReference>
<dbReference type="EMBL" id="MHQI01000004">
    <property type="protein sequence ID" value="OHA00874.1"/>
    <property type="molecule type" value="Genomic_DNA"/>
</dbReference>
<dbReference type="Gene3D" id="3.30.930.10">
    <property type="entry name" value="Bira Bifunctional Protein, Domain 2"/>
    <property type="match status" value="1"/>
</dbReference>
<dbReference type="Proteomes" id="UP000179023">
    <property type="component" value="Unassembled WGS sequence"/>
</dbReference>
<dbReference type="GO" id="GO:0004813">
    <property type="term" value="F:alanine-tRNA ligase activity"/>
    <property type="evidence" value="ECO:0007669"/>
    <property type="project" value="UniProtKB-EC"/>
</dbReference>
<proteinExistence type="inferred from homology"/>
<dbReference type="GO" id="GO:0005524">
    <property type="term" value="F:ATP binding"/>
    <property type="evidence" value="ECO:0007669"/>
    <property type="project" value="UniProtKB-KW"/>
</dbReference>
<dbReference type="InterPro" id="IPR018165">
    <property type="entry name" value="Ala-tRNA-synth_IIc_core"/>
</dbReference>
<dbReference type="InterPro" id="IPR050058">
    <property type="entry name" value="Ala-tRNA_ligase"/>
</dbReference>
<dbReference type="InterPro" id="IPR018162">
    <property type="entry name" value="Ala-tRNA-ligase_IIc_anticod-bd"/>
</dbReference>
<evidence type="ECO:0000256" key="7">
    <source>
        <dbReference type="ARBA" id="ARBA00022884"/>
    </source>
</evidence>
<dbReference type="PANTHER" id="PTHR11777:SF9">
    <property type="entry name" value="ALANINE--TRNA LIGASE, CYTOPLASMIC"/>
    <property type="match status" value="1"/>
</dbReference>
<comment type="caution">
    <text evidence="11">The sequence shown here is derived from an EMBL/GenBank/DDBJ whole genome shotgun (WGS) entry which is preliminary data.</text>
</comment>
<dbReference type="PROSITE" id="PS50860">
    <property type="entry name" value="AA_TRNA_LIGASE_II_ALA"/>
    <property type="match status" value="1"/>
</dbReference>
<gene>
    <name evidence="11" type="ORF">A3C07_02285</name>
</gene>
<dbReference type="InterPro" id="IPR045864">
    <property type="entry name" value="aa-tRNA-synth_II/BPL/LPL"/>
</dbReference>
<keyword evidence="5" id="KW-0547">Nucleotide-binding</keyword>
<feature type="domain" description="Alanyl-transfer RNA synthetases family profile" evidence="10">
    <location>
        <begin position="1"/>
        <end position="593"/>
    </location>
</feature>
<keyword evidence="8" id="KW-0648">Protein biosynthesis</keyword>
<evidence type="ECO:0000313" key="11">
    <source>
        <dbReference type="EMBL" id="OHA00874.1"/>
    </source>
</evidence>
<evidence type="ECO:0000259" key="10">
    <source>
        <dbReference type="PROSITE" id="PS50860"/>
    </source>
</evidence>
<keyword evidence="9" id="KW-0030">Aminoacyl-tRNA synthetase</keyword>
<name>A0A1G2KNM1_9BACT</name>
<evidence type="ECO:0000313" key="12">
    <source>
        <dbReference type="Proteomes" id="UP000179023"/>
    </source>
</evidence>
<comment type="similarity">
    <text evidence="1">Belongs to the class-II aminoacyl-tRNA synthetase family.</text>
</comment>
<dbReference type="Pfam" id="PF01411">
    <property type="entry name" value="tRNA-synt_2c"/>
    <property type="match status" value="2"/>
</dbReference>
<sequence length="593" mass="67387">MQQFKKYYTGEVYPLSTIHPNLGVPLGSKNAVSIQKSFRTSDIDEVGDESHLTFFEMLGNFSFGGYFKKEAIAYAHEFITSELGLKIDYVSIFGGEGEVPADTESEKIWRGVDSGIEVKRFGRKDNFWGPTGEEGPCGPTTEIYLNGVEVWNIVFNEYYQKPDGTLEKLKTPGVDTGMGLERLAMVVQKKRNIFETDLFLPIINAISDDNARAKRIITDHIKSSVFLISEGVAPSNTERGYILRRLLRRGIRYGRHLNLPPNFLTPLAGKVLEIYKDVYPELLLKENEVLTVIQGEEKRFAQSLVEGMKILQKLLAQKKAIEASIFYKIMDLADKQEMFREIYQGRKTADAEFNKLGIQLSQGDFEKATIFGREAFDLYQNYGFPLEMIIELAQEGHLIVDVESFRDEIKKHQEISRAGQERKFGGHGLLLDTGELKAANEEELKIATRLHTATHLLQAALRHVLGPEVHQQGSDITVKRTRFDFTYSRKLTDEEIKTIENLVNEAVRRDLTMEFKEMLYDEAVKTGALYFVREKYPPRVRVYTAYDQKTGDVFSKELCGGPHVSHTGEVGTFRIVKEESSSAGVRRIRAVVE</sequence>
<dbReference type="AlphaFoldDB" id="A0A1G2KNM1"/>
<organism evidence="11 12">
    <name type="scientific">Candidatus Sungbacteria bacterium RIFCSPHIGHO2_02_FULL_47_11</name>
    <dbReference type="NCBI Taxonomy" id="1802270"/>
    <lineage>
        <taxon>Bacteria</taxon>
        <taxon>Candidatus Sungiibacteriota</taxon>
    </lineage>
</organism>
<dbReference type="STRING" id="1802270.A3C07_02285"/>
<evidence type="ECO:0000256" key="1">
    <source>
        <dbReference type="ARBA" id="ARBA00008226"/>
    </source>
</evidence>
<evidence type="ECO:0000256" key="4">
    <source>
        <dbReference type="ARBA" id="ARBA00022598"/>
    </source>
</evidence>
<dbReference type="SUPFAM" id="SSF101353">
    <property type="entry name" value="Putative anticodon-binding domain of alanyl-tRNA synthetase (AlaRS)"/>
    <property type="match status" value="1"/>
</dbReference>
<keyword evidence="6" id="KW-0067">ATP-binding</keyword>
<keyword evidence="7" id="KW-0694">RNA-binding</keyword>
<evidence type="ECO:0000256" key="3">
    <source>
        <dbReference type="ARBA" id="ARBA00022555"/>
    </source>
</evidence>
<dbReference type="GO" id="GO:0002161">
    <property type="term" value="F:aminoacyl-tRNA deacylase activity"/>
    <property type="evidence" value="ECO:0007669"/>
    <property type="project" value="TreeGrafter"/>
</dbReference>
<keyword evidence="3" id="KW-0820">tRNA-binding</keyword>
<evidence type="ECO:0000256" key="8">
    <source>
        <dbReference type="ARBA" id="ARBA00022917"/>
    </source>
</evidence>
<dbReference type="PANTHER" id="PTHR11777">
    <property type="entry name" value="ALANYL-TRNA SYNTHETASE"/>
    <property type="match status" value="1"/>
</dbReference>
<dbReference type="Pfam" id="PF07973">
    <property type="entry name" value="tRNA_SAD"/>
    <property type="match status" value="1"/>
</dbReference>
<dbReference type="GO" id="GO:0000049">
    <property type="term" value="F:tRNA binding"/>
    <property type="evidence" value="ECO:0007669"/>
    <property type="project" value="UniProtKB-KW"/>
</dbReference>
<dbReference type="Gene3D" id="3.30.980.10">
    <property type="entry name" value="Threonyl-trna Synthetase, Chain A, domain 2"/>
    <property type="match status" value="1"/>
</dbReference>
<evidence type="ECO:0000256" key="6">
    <source>
        <dbReference type="ARBA" id="ARBA00022840"/>
    </source>
</evidence>
<accession>A0A1G2KNM1</accession>